<dbReference type="SMART" id="SM00861">
    <property type="entry name" value="Transket_pyr"/>
    <property type="match status" value="1"/>
</dbReference>
<comment type="similarity">
    <text evidence="2">Belongs to the transketolase family.</text>
</comment>
<comment type="cofactor">
    <cofactor evidence="1">
        <name>thiamine diphosphate</name>
        <dbReference type="ChEBI" id="CHEBI:58937"/>
    </cofactor>
</comment>
<feature type="transmembrane region" description="Helical" evidence="4">
    <location>
        <begin position="20"/>
        <end position="45"/>
    </location>
</feature>
<proteinExistence type="inferred from homology"/>
<evidence type="ECO:0000256" key="3">
    <source>
        <dbReference type="ARBA" id="ARBA00023052"/>
    </source>
</evidence>
<dbReference type="PANTHER" id="PTHR43825:SF1">
    <property type="entry name" value="TRANSKETOLASE-LIKE PYRIMIDINE-BINDING DOMAIN-CONTAINING PROTEIN"/>
    <property type="match status" value="1"/>
</dbReference>
<dbReference type="InterPro" id="IPR005475">
    <property type="entry name" value="Transketolase-like_Pyr-bd"/>
</dbReference>
<protein>
    <recommendedName>
        <fullName evidence="5">Transketolase-like pyrimidine-binding domain-containing protein</fullName>
    </recommendedName>
</protein>
<dbReference type="Pfam" id="PF02780">
    <property type="entry name" value="Transketolase_C"/>
    <property type="match status" value="1"/>
</dbReference>
<feature type="non-terminal residue" evidence="6">
    <location>
        <position position="244"/>
    </location>
</feature>
<dbReference type="AlphaFoldDB" id="A0A381XLH1"/>
<evidence type="ECO:0000256" key="2">
    <source>
        <dbReference type="ARBA" id="ARBA00007131"/>
    </source>
</evidence>
<dbReference type="Gene3D" id="3.40.50.970">
    <property type="match status" value="1"/>
</dbReference>
<reference evidence="6" key="1">
    <citation type="submission" date="2018-05" db="EMBL/GenBank/DDBJ databases">
        <authorList>
            <person name="Lanie J.A."/>
            <person name="Ng W.-L."/>
            <person name="Kazmierczak K.M."/>
            <person name="Andrzejewski T.M."/>
            <person name="Davidsen T.M."/>
            <person name="Wayne K.J."/>
            <person name="Tettelin H."/>
            <person name="Glass J.I."/>
            <person name="Rusch D."/>
            <person name="Podicherti R."/>
            <person name="Tsui H.-C.T."/>
            <person name="Winkler M.E."/>
        </authorList>
    </citation>
    <scope>NUCLEOTIDE SEQUENCE</scope>
</reference>
<evidence type="ECO:0000313" key="6">
    <source>
        <dbReference type="EMBL" id="SVA65123.1"/>
    </source>
</evidence>
<dbReference type="SUPFAM" id="SSF52922">
    <property type="entry name" value="TK C-terminal domain-like"/>
    <property type="match status" value="1"/>
</dbReference>
<dbReference type="InterPro" id="IPR009014">
    <property type="entry name" value="Transketo_C/PFOR_II"/>
</dbReference>
<dbReference type="EMBL" id="UINC01015475">
    <property type="protein sequence ID" value="SVA65123.1"/>
    <property type="molecule type" value="Genomic_DNA"/>
</dbReference>
<evidence type="ECO:0000259" key="5">
    <source>
        <dbReference type="SMART" id="SM00861"/>
    </source>
</evidence>
<keyword evidence="4" id="KW-0472">Membrane</keyword>
<dbReference type="InterPro" id="IPR033248">
    <property type="entry name" value="Transketolase_C"/>
</dbReference>
<dbReference type="CDD" id="cd07033">
    <property type="entry name" value="TPP_PYR_DXS_TK_like"/>
    <property type="match status" value="1"/>
</dbReference>
<evidence type="ECO:0000256" key="4">
    <source>
        <dbReference type="SAM" id="Phobius"/>
    </source>
</evidence>
<dbReference type="InterPro" id="IPR029061">
    <property type="entry name" value="THDP-binding"/>
</dbReference>
<sequence length="244" mass="26042">MFGNEFPSRFFDFGPAEQNIMSAAAGLASMGLIPVVTTFAVFGLCRPFDQIRVGIAQANLNVKIVCTHAGITSGEDGASAHGIEDLALACALPGFTVLAPSDSVETVYALRAAIETPGPFYIRLYRPASPVIHKSDYQFKLGQADLLRDGNEVTVFACGLMCSIALQAAEKLSQENIECRVVNIHTLAPANEDTIIRAALDTGAVVSVEEHYRHGGLASILAQIFARKLPIPMEVVALDGYTES</sequence>
<dbReference type="PANTHER" id="PTHR43825">
    <property type="entry name" value="PYRUVATE DEHYDROGENASE E1 COMPONENT"/>
    <property type="match status" value="1"/>
</dbReference>
<dbReference type="FunFam" id="3.40.50.970:FF:000129">
    <property type="entry name" value="Transketolase"/>
    <property type="match status" value="1"/>
</dbReference>
<dbReference type="InterPro" id="IPR051157">
    <property type="entry name" value="PDH/Transketolase"/>
</dbReference>
<keyword evidence="3" id="KW-0786">Thiamine pyrophosphate</keyword>
<dbReference type="Gene3D" id="3.40.50.920">
    <property type="match status" value="1"/>
</dbReference>
<dbReference type="Pfam" id="PF02779">
    <property type="entry name" value="Transket_pyr"/>
    <property type="match status" value="1"/>
</dbReference>
<evidence type="ECO:0000256" key="1">
    <source>
        <dbReference type="ARBA" id="ARBA00001964"/>
    </source>
</evidence>
<keyword evidence="4" id="KW-0812">Transmembrane</keyword>
<keyword evidence="4" id="KW-1133">Transmembrane helix</keyword>
<name>A0A381XLH1_9ZZZZ</name>
<dbReference type="SUPFAM" id="SSF52518">
    <property type="entry name" value="Thiamin diphosphate-binding fold (THDP-binding)"/>
    <property type="match status" value="1"/>
</dbReference>
<accession>A0A381XLH1</accession>
<gene>
    <name evidence="6" type="ORF">METZ01_LOCUS117977</name>
</gene>
<organism evidence="6">
    <name type="scientific">marine metagenome</name>
    <dbReference type="NCBI Taxonomy" id="408172"/>
    <lineage>
        <taxon>unclassified sequences</taxon>
        <taxon>metagenomes</taxon>
        <taxon>ecological metagenomes</taxon>
    </lineage>
</organism>
<feature type="domain" description="Transketolase-like pyrimidine-binding" evidence="5">
    <location>
        <begin position="1"/>
        <end position="131"/>
    </location>
</feature>